<keyword evidence="2" id="KW-1185">Reference proteome</keyword>
<organism evidence="1 2">
    <name type="scientific">Mesosutterella multiformis</name>
    <dbReference type="NCBI Taxonomy" id="2259133"/>
    <lineage>
        <taxon>Bacteria</taxon>
        <taxon>Pseudomonadati</taxon>
        <taxon>Pseudomonadota</taxon>
        <taxon>Betaproteobacteria</taxon>
        <taxon>Burkholderiales</taxon>
        <taxon>Sutterellaceae</taxon>
        <taxon>Mesosutterella</taxon>
    </lineage>
</organism>
<evidence type="ECO:0000313" key="2">
    <source>
        <dbReference type="Proteomes" id="UP000266091"/>
    </source>
</evidence>
<comment type="caution">
    <text evidence="1">The sequence shown here is derived from an EMBL/GenBank/DDBJ whole genome shotgun (WGS) entry which is preliminary data.</text>
</comment>
<accession>A0A388SGR7</accession>
<evidence type="ECO:0000313" key="1">
    <source>
        <dbReference type="EMBL" id="GBO94630.1"/>
    </source>
</evidence>
<reference evidence="1 2" key="1">
    <citation type="journal article" date="2018" name="Int. J. Syst. Evol. Microbiol.">
        <title>Mesosutterella multiformis gen. nov., sp. nov., a member of the family Sutterellaceae and Sutterella megalosphaeroides sp. nov., isolated from human faeces.</title>
        <authorList>
            <person name="Sakamoto M."/>
            <person name="Ikeyama N."/>
            <person name="Kunihiro T."/>
            <person name="Iino T."/>
            <person name="Yuki M."/>
            <person name="Ohkuma M."/>
        </authorList>
    </citation>
    <scope>NUCLEOTIDE SEQUENCE [LARGE SCALE GENOMIC DNA]</scope>
    <source>
        <strain evidence="1 2">4NBBH2</strain>
    </source>
</reference>
<dbReference type="AlphaFoldDB" id="A0A388SGR7"/>
<dbReference type="Proteomes" id="UP000266091">
    <property type="component" value="Unassembled WGS sequence"/>
</dbReference>
<dbReference type="RefSeq" id="WP_116270863.1">
    <property type="nucleotide sequence ID" value="NZ_BGZJ01000002.1"/>
</dbReference>
<sequence>MSQKISINDLFDPDTAEAFLALGACKDHPVDIHEQLETARSALNHRLSIRRVRRSVDFEKADKLRSEWQTVCTILKEQMAQDAADSREDDRLRHAAQFALLLSAGVSLGVEGCSYRYREKITNALELIDQFESLVIERELSDLVQRPADGRPMLHAVH</sequence>
<protein>
    <submittedName>
        <fullName evidence="1">Uncharacterized protein</fullName>
    </submittedName>
</protein>
<name>A0A388SGR7_9BURK</name>
<proteinExistence type="predicted"/>
<gene>
    <name evidence="1" type="ORF">MESMUL_19840</name>
</gene>
<dbReference type="EMBL" id="BGZJ01000002">
    <property type="protein sequence ID" value="GBO94630.1"/>
    <property type="molecule type" value="Genomic_DNA"/>
</dbReference>